<protein>
    <submittedName>
        <fullName evidence="1">Uncharacterized protein</fullName>
    </submittedName>
</protein>
<sequence>MMVIYKVIDLETGDTSQITEGSFVYNGQTFLGGHLVPQAGGTFEVVSQDPPPFEGNFSLKTTVPATGVTRRA</sequence>
<name>X1FU01_9ZZZZ</name>
<dbReference type="EMBL" id="BARU01009102">
    <property type="protein sequence ID" value="GAH32839.1"/>
    <property type="molecule type" value="Genomic_DNA"/>
</dbReference>
<proteinExistence type="predicted"/>
<reference evidence="1" key="1">
    <citation type="journal article" date="2014" name="Front. Microbiol.">
        <title>High frequency of phylogenetically diverse reductive dehalogenase-homologous genes in deep subseafloor sedimentary metagenomes.</title>
        <authorList>
            <person name="Kawai M."/>
            <person name="Futagami T."/>
            <person name="Toyoda A."/>
            <person name="Takaki Y."/>
            <person name="Nishi S."/>
            <person name="Hori S."/>
            <person name="Arai W."/>
            <person name="Tsubouchi T."/>
            <person name="Morono Y."/>
            <person name="Uchiyama I."/>
            <person name="Ito T."/>
            <person name="Fujiyama A."/>
            <person name="Inagaki F."/>
            <person name="Takami H."/>
        </authorList>
    </citation>
    <scope>NUCLEOTIDE SEQUENCE</scope>
    <source>
        <strain evidence="1">Expedition CK06-06</strain>
    </source>
</reference>
<feature type="non-terminal residue" evidence="1">
    <location>
        <position position="72"/>
    </location>
</feature>
<gene>
    <name evidence="1" type="ORF">S03H2_17621</name>
</gene>
<organism evidence="1">
    <name type="scientific">marine sediment metagenome</name>
    <dbReference type="NCBI Taxonomy" id="412755"/>
    <lineage>
        <taxon>unclassified sequences</taxon>
        <taxon>metagenomes</taxon>
        <taxon>ecological metagenomes</taxon>
    </lineage>
</organism>
<accession>X1FU01</accession>
<comment type="caution">
    <text evidence="1">The sequence shown here is derived from an EMBL/GenBank/DDBJ whole genome shotgun (WGS) entry which is preliminary data.</text>
</comment>
<evidence type="ECO:0000313" key="1">
    <source>
        <dbReference type="EMBL" id="GAH32839.1"/>
    </source>
</evidence>
<dbReference type="AlphaFoldDB" id="X1FU01"/>